<feature type="chain" id="PRO_5013073278" evidence="1">
    <location>
        <begin position="20"/>
        <end position="199"/>
    </location>
</feature>
<feature type="signal peptide" evidence="1">
    <location>
        <begin position="1"/>
        <end position="19"/>
    </location>
</feature>
<dbReference type="AlphaFoldDB" id="A0A1Y1ZV72"/>
<dbReference type="PROSITE" id="PS51257">
    <property type="entry name" value="PROKAR_LIPOPROTEIN"/>
    <property type="match status" value="1"/>
</dbReference>
<evidence type="ECO:0000256" key="1">
    <source>
        <dbReference type="SAM" id="SignalP"/>
    </source>
</evidence>
<gene>
    <name evidence="2" type="ORF">BCR34DRAFT_249793</name>
</gene>
<comment type="caution">
    <text evidence="2">The sequence shown here is derived from an EMBL/GenBank/DDBJ whole genome shotgun (WGS) entry which is preliminary data.</text>
</comment>
<proteinExistence type="predicted"/>
<keyword evidence="1" id="KW-0732">Signal</keyword>
<evidence type="ECO:0000313" key="2">
    <source>
        <dbReference type="EMBL" id="ORY13957.1"/>
    </source>
</evidence>
<organism evidence="2 3">
    <name type="scientific">Clohesyomyces aquaticus</name>
    <dbReference type="NCBI Taxonomy" id="1231657"/>
    <lineage>
        <taxon>Eukaryota</taxon>
        <taxon>Fungi</taxon>
        <taxon>Dikarya</taxon>
        <taxon>Ascomycota</taxon>
        <taxon>Pezizomycotina</taxon>
        <taxon>Dothideomycetes</taxon>
        <taxon>Pleosporomycetidae</taxon>
        <taxon>Pleosporales</taxon>
        <taxon>Lindgomycetaceae</taxon>
        <taxon>Clohesyomyces</taxon>
    </lineage>
</organism>
<sequence>MKSTTLFSAGALLGGCVLAAPTPQDASPLSDPLPDDFQVLPYQSIQPSTVVTTDKGSFTIESRLTDFRGCDDKNAIIQQAFADAIKIVNSVGNPNYITHVPAAGNPDRDPDSLKPKGKEVYDYWGSKDNWDQSGAFNSLAGNYARAQVGGTEGWLGDWWYDRYFQIVCDDPLARCSKEGLAAYQNDPETKQNDSKYPRM</sequence>
<evidence type="ECO:0000313" key="3">
    <source>
        <dbReference type="Proteomes" id="UP000193144"/>
    </source>
</evidence>
<protein>
    <submittedName>
        <fullName evidence="2">Uncharacterized protein</fullName>
    </submittedName>
</protein>
<dbReference type="Proteomes" id="UP000193144">
    <property type="component" value="Unassembled WGS sequence"/>
</dbReference>
<accession>A0A1Y1ZV72</accession>
<name>A0A1Y1ZV72_9PLEO</name>
<reference evidence="2 3" key="1">
    <citation type="submission" date="2016-07" db="EMBL/GenBank/DDBJ databases">
        <title>Pervasive Adenine N6-methylation of Active Genes in Fungi.</title>
        <authorList>
            <consortium name="DOE Joint Genome Institute"/>
            <person name="Mondo S.J."/>
            <person name="Dannebaum R.O."/>
            <person name="Kuo R.C."/>
            <person name="Labutti K."/>
            <person name="Haridas S."/>
            <person name="Kuo A."/>
            <person name="Salamov A."/>
            <person name="Ahrendt S.R."/>
            <person name="Lipzen A."/>
            <person name="Sullivan W."/>
            <person name="Andreopoulos W.B."/>
            <person name="Clum A."/>
            <person name="Lindquist E."/>
            <person name="Daum C."/>
            <person name="Ramamoorthy G.K."/>
            <person name="Gryganskyi A."/>
            <person name="Culley D."/>
            <person name="Magnuson J.K."/>
            <person name="James T.Y."/>
            <person name="O'Malley M.A."/>
            <person name="Stajich J.E."/>
            <person name="Spatafora J.W."/>
            <person name="Visel A."/>
            <person name="Grigoriev I.V."/>
        </authorList>
    </citation>
    <scope>NUCLEOTIDE SEQUENCE [LARGE SCALE GENOMIC DNA]</scope>
    <source>
        <strain evidence="2 3">CBS 115471</strain>
    </source>
</reference>
<keyword evidence="3" id="KW-1185">Reference proteome</keyword>
<dbReference type="EMBL" id="MCFA01000037">
    <property type="protein sequence ID" value="ORY13957.1"/>
    <property type="molecule type" value="Genomic_DNA"/>
</dbReference>
<dbReference type="OrthoDB" id="1896086at2759"/>